<dbReference type="SUPFAM" id="SSF53795">
    <property type="entry name" value="PEP carboxykinase-like"/>
    <property type="match status" value="1"/>
</dbReference>
<dbReference type="AlphaFoldDB" id="A0A160MI45"/>
<name>A0A160MI45_9BACI</name>
<evidence type="ECO:0000313" key="1">
    <source>
        <dbReference type="EMBL" id="AND42833.1"/>
    </source>
</evidence>
<dbReference type="InterPro" id="IPR027417">
    <property type="entry name" value="P-loop_NTPase"/>
</dbReference>
<accession>A0A160MI45</accession>
<organism evidence="1 2">
    <name type="scientific">Cytobacillus oceanisediminis 2691</name>
    <dbReference type="NCBI Taxonomy" id="1196031"/>
    <lineage>
        <taxon>Bacteria</taxon>
        <taxon>Bacillati</taxon>
        <taxon>Bacillota</taxon>
        <taxon>Bacilli</taxon>
        <taxon>Bacillales</taxon>
        <taxon>Bacillaceae</taxon>
        <taxon>Cytobacillus</taxon>
    </lineage>
</organism>
<evidence type="ECO:0000313" key="2">
    <source>
        <dbReference type="Proteomes" id="UP000077856"/>
    </source>
</evidence>
<gene>
    <name evidence="1" type="ORF">A361_23155</name>
</gene>
<dbReference type="eggNOG" id="ENOG50303IH">
    <property type="taxonomic scope" value="Bacteria"/>
</dbReference>
<dbReference type="Proteomes" id="UP000077856">
    <property type="component" value="Chromosome"/>
</dbReference>
<proteinExistence type="predicted"/>
<evidence type="ECO:0008006" key="3">
    <source>
        <dbReference type="Google" id="ProtNLM"/>
    </source>
</evidence>
<dbReference type="KEGG" id="bon:A361_23155"/>
<protein>
    <recommendedName>
        <fullName evidence="3">Aldolase</fullName>
    </recommendedName>
</protein>
<sequence length="260" mass="29692">MDLLYTKVGAHEVEISTESKDFKNFIQRNFSIFKGKTSDPDIKITIKKGFGKPFVNYHVEVSKHEEKILFRRADYLIETVSDYRYSVIYAHNEFALKHAITNLYSSFIVYHNWGLLIHSSCAIENGKAHIFSGQSGAGKSTAAKLSAPRELLSDEATILKVDDGKVTVFDSPFRSELQATGTNKTVPLASIQLLHQSLHNNRTNLKKSDSLIQLLDKVFYWAHSPEETKQVIKLLNKLVETVPVYDLHFQKNNRFWELIS</sequence>
<dbReference type="STRING" id="1196031.A361_23155"/>
<dbReference type="EMBL" id="CP015506">
    <property type="protein sequence ID" value="AND42833.1"/>
    <property type="molecule type" value="Genomic_DNA"/>
</dbReference>
<dbReference type="Gene3D" id="3.40.50.300">
    <property type="entry name" value="P-loop containing nucleotide triphosphate hydrolases"/>
    <property type="match status" value="1"/>
</dbReference>
<reference evidence="1 2" key="1">
    <citation type="submission" date="2016-04" db="EMBL/GenBank/DDBJ databases">
        <title>Complete genome sequence of Bacillus oceanisediminis strain 2691.</title>
        <authorList>
            <person name="Jeong H."/>
            <person name="Kim H.J."/>
            <person name="Lee D.-W."/>
        </authorList>
    </citation>
    <scope>NUCLEOTIDE SEQUENCE [LARGE SCALE GENOMIC DNA]</scope>
    <source>
        <strain evidence="1 2">2691</strain>
    </source>
</reference>